<dbReference type="AlphaFoldDB" id="A0A382S0H7"/>
<protein>
    <submittedName>
        <fullName evidence="1">Uncharacterized protein</fullName>
    </submittedName>
</protein>
<accession>A0A382S0H7</accession>
<feature type="non-terminal residue" evidence="1">
    <location>
        <position position="69"/>
    </location>
</feature>
<gene>
    <name evidence="1" type="ORF">METZ01_LOCUS356298</name>
</gene>
<dbReference type="EMBL" id="UINC01125541">
    <property type="protein sequence ID" value="SVD03444.1"/>
    <property type="molecule type" value="Genomic_DNA"/>
</dbReference>
<proteinExistence type="predicted"/>
<evidence type="ECO:0000313" key="1">
    <source>
        <dbReference type="EMBL" id="SVD03444.1"/>
    </source>
</evidence>
<reference evidence="1" key="1">
    <citation type="submission" date="2018-05" db="EMBL/GenBank/DDBJ databases">
        <authorList>
            <person name="Lanie J.A."/>
            <person name="Ng W.-L."/>
            <person name="Kazmierczak K.M."/>
            <person name="Andrzejewski T.M."/>
            <person name="Davidsen T.M."/>
            <person name="Wayne K.J."/>
            <person name="Tettelin H."/>
            <person name="Glass J.I."/>
            <person name="Rusch D."/>
            <person name="Podicherti R."/>
            <person name="Tsui H.-C.T."/>
            <person name="Winkler M.E."/>
        </authorList>
    </citation>
    <scope>NUCLEOTIDE SEQUENCE</scope>
</reference>
<sequence length="69" mass="7383">MGASLHTVTGNAGTPLYHFLESLVDVGNPDADVMDALAPLIEKGTHLRVFTGWGDELDALFPCIDETNL</sequence>
<name>A0A382S0H7_9ZZZZ</name>
<organism evidence="1">
    <name type="scientific">marine metagenome</name>
    <dbReference type="NCBI Taxonomy" id="408172"/>
    <lineage>
        <taxon>unclassified sequences</taxon>
        <taxon>metagenomes</taxon>
        <taxon>ecological metagenomes</taxon>
    </lineage>
</organism>